<evidence type="ECO:0000313" key="3">
    <source>
        <dbReference type="Proteomes" id="UP000198748"/>
    </source>
</evidence>
<dbReference type="SUPFAM" id="SSF117074">
    <property type="entry name" value="Hypothetical protein PA1324"/>
    <property type="match status" value="2"/>
</dbReference>
<protein>
    <submittedName>
        <fullName evidence="2">Por secretion system C-terminal sorting domain-containing protein</fullName>
    </submittedName>
</protein>
<reference evidence="3" key="1">
    <citation type="submission" date="2016-10" db="EMBL/GenBank/DDBJ databases">
        <authorList>
            <person name="Varghese N."/>
            <person name="Submissions S."/>
        </authorList>
    </citation>
    <scope>NUCLEOTIDE SEQUENCE [LARGE SCALE GENOMIC DNA]</scope>
    <source>
        <strain evidence="3">DSM 25329</strain>
    </source>
</reference>
<proteinExistence type="predicted"/>
<dbReference type="Proteomes" id="UP000198748">
    <property type="component" value="Unassembled WGS sequence"/>
</dbReference>
<accession>A0A1G6VNE7</accession>
<name>A0A1G6VNE7_9BACT</name>
<dbReference type="SUPFAM" id="SSF69322">
    <property type="entry name" value="Tricorn protease domain 2"/>
    <property type="match status" value="1"/>
</dbReference>
<sequence>MKTFYGRKPGVRGAKRWIAFASLFALAGSAYSLTRPINWRPLVTELSRTLPEPLQQLLPQQKKTIEPQAAPDPTRTMAPQGAFPLQRGMALVSRLSNPNAGAPGQGSDRKGFVLGVYDARNPGGNSAPAALGNWNDVSNTIFRHPDWTNAKMGEVFGIEIDNSVPATPQVFVGSTGTFVGYINGSAEYAGRTIPAAGSEGGDVFRVDGNTGNVSTITNAIPSTGYHTSGGRGASAMTVPLNTTAGRVKTVAIVNGGTGYALFDPLVFTGGTGTGAAGYVTVTAGVITGIVVTNQGTGYGPGPLTVSVTSAGGGTGFTGTVTMGYPLQTGIIVPTSGGAGYPFLGATIMGDGVGGGVSTAFTTGSLTQYNITVAGLDYTYAPTVTINNRYTGVGNIGYNYAKKVVYTASLDNGNIYAIDATTGTFLGVPFNHQPGIADPSLAVTDLRRLAVGMAWNPRDNRLYFSRPDAVGYTTSGTSYNYTHNEVVSIGLNADGSINTSDVIRQDVRLPVTALQLDQRSLITDIEFTSDGNIALLGEMSTGNSAFRFTTSESRFTKGSHNAIAREYRFDGSAWSLNEEYHVGNTYSGYNNTGGADFGYGNSENPEAYYDAAVLTGDYIEGSGFVYGIQVSPLSQGNYPTNTPYNHYIIDDNTTVLGLFVEKTGIGDVDVFSGVDYPAQDIVLALGVITQPTDCTTPDGIITITGEGLLPNTPYPVTYVKDGGAPVSASIVSNASGIIEITGLPPGAYTGIQINDPPTYTSNILSTTLTCSVSLSGTVFNDVNGLNPTPTNTVDGTPIQSPSGTALHANLFTDAGAFVATTPIDGSGNYVFNNVTPSSTYIVTISTTPAAAGSTPAGSVGLPPTWFNTGENVGLTAGSDGTVDGILQAVVATVDLPNVNFGIEQGPETAVNLQASQPNPGGTTSVTVPANAFVTSNVGTNPNTGDTAPGAVTGVIITGFPSNATSITIDGNVYTELTGITDDYPQGIPTDATGQPTVTIQVDPADGAVSVVIPIAAIDAAGVQDATPGSITLPFTVVAPISLSGTVFNDVNGLNPTPTNTVDGVPIQSPSGTALHANLFTDAGAFVATTPIDGSGNYVFNNVAPSSTYIVTISITPAAAGSTPAGSVGLPATWFNTGENVGLTAGSDGTVDGILQAVVATVDLPNVNFGIEQGPETAVNLQASQPNPGGATSVTVPANAFVTSNVGTNPNTGDPAPGAVTGIIITGFPSNATSITIDGNVYTELTGITDDYPQGIPTDASGQPTVTIQVDPADGAVSVVIPITAIDAAGVQDATPGSITLPFTVIAPISLSGTIFNDVNGLNPTPTNTVDGVPIQSPSGTPLHANLFTEAGAFVATIPIDGSGNYVFNNVTPSSTYIVTISTTPAAAGSTPAGSVGLPANWVNTGENVGLTAGSDGTVNGILQAVVATVDLPNVNFGIQQLPESEDHSAALPDQPAADAMIPLDGVLAPALSGSDPEDHSGGGSLENRTILITSLPTNGELWYNGTQITVGDDGVNPVSVINPFTITNLVLSDLEIKLTGSGYTSTSFTYAHVDGAGFPDPTPATYTLTWEDPLPVKLVSFTASKEGDVVQLVWTTSEESNSEYFEIQRSADGKDWKPLSRVNSAGESSQIRHYDYTDANPQPGQNLYRLKMVDKDADGRPNSFAFSGIRSVSFEQVFSAVLSPNPTSDVLKITTANWQLVKAVKIYDAAGKLVYNSGNKPEKQINVRGLVSGMHVVMIEQIDGASHAQRIVIIK</sequence>
<keyword evidence="3" id="KW-1185">Reference proteome</keyword>
<evidence type="ECO:0000313" key="2">
    <source>
        <dbReference type="EMBL" id="SDD55170.1"/>
    </source>
</evidence>
<gene>
    <name evidence="2" type="ORF">SAMN04487996_101299</name>
</gene>
<dbReference type="RefSeq" id="WP_090145986.1">
    <property type="nucleotide sequence ID" value="NZ_FNAN01000001.1"/>
</dbReference>
<dbReference type="Gene3D" id="2.60.40.10">
    <property type="entry name" value="Immunoglobulins"/>
    <property type="match status" value="3"/>
</dbReference>
<dbReference type="InterPro" id="IPR026444">
    <property type="entry name" value="Secre_tail"/>
</dbReference>
<feature type="domain" description="Secretion system C-terminal sorting" evidence="1">
    <location>
        <begin position="1683"/>
        <end position="1752"/>
    </location>
</feature>
<evidence type="ECO:0000259" key="1">
    <source>
        <dbReference type="Pfam" id="PF18962"/>
    </source>
</evidence>
<dbReference type="InterPro" id="IPR013783">
    <property type="entry name" value="Ig-like_fold"/>
</dbReference>
<dbReference type="Pfam" id="PF18962">
    <property type="entry name" value="Por_Secre_tail"/>
    <property type="match status" value="1"/>
</dbReference>
<dbReference type="STRING" id="659014.SAMN04487996_101299"/>
<dbReference type="OrthoDB" id="953125at2"/>
<organism evidence="2 3">
    <name type="scientific">Dyadobacter soli</name>
    <dbReference type="NCBI Taxonomy" id="659014"/>
    <lineage>
        <taxon>Bacteria</taxon>
        <taxon>Pseudomonadati</taxon>
        <taxon>Bacteroidota</taxon>
        <taxon>Cytophagia</taxon>
        <taxon>Cytophagales</taxon>
        <taxon>Spirosomataceae</taxon>
        <taxon>Dyadobacter</taxon>
    </lineage>
</organism>
<dbReference type="NCBIfam" id="TIGR04183">
    <property type="entry name" value="Por_Secre_tail"/>
    <property type="match status" value="1"/>
</dbReference>
<dbReference type="EMBL" id="FNAN01000001">
    <property type="protein sequence ID" value="SDD55170.1"/>
    <property type="molecule type" value="Genomic_DNA"/>
</dbReference>